<accession>A0A9D4FJV0</accession>
<evidence type="ECO:0000256" key="1">
    <source>
        <dbReference type="SAM" id="MobiDB-lite"/>
    </source>
</evidence>
<sequence length="66" mass="7772">MTNVYNVSDLHGKRKQRAGTKQNASYLEATFIHPWPTVDEHLAHRRRAAFSLRRHVMDTLINRKET</sequence>
<gene>
    <name evidence="2" type="ORF">DPMN_152138</name>
</gene>
<proteinExistence type="predicted"/>
<feature type="region of interest" description="Disordered" evidence="1">
    <location>
        <begin position="1"/>
        <end position="21"/>
    </location>
</feature>
<evidence type="ECO:0000313" key="2">
    <source>
        <dbReference type="EMBL" id="KAH3798538.1"/>
    </source>
</evidence>
<name>A0A9D4FJV0_DREPO</name>
<dbReference type="Proteomes" id="UP000828390">
    <property type="component" value="Unassembled WGS sequence"/>
</dbReference>
<reference evidence="2" key="2">
    <citation type="submission" date="2020-11" db="EMBL/GenBank/DDBJ databases">
        <authorList>
            <person name="McCartney M.A."/>
            <person name="Auch B."/>
            <person name="Kono T."/>
            <person name="Mallez S."/>
            <person name="Becker A."/>
            <person name="Gohl D.M."/>
            <person name="Silverstein K.A.T."/>
            <person name="Koren S."/>
            <person name="Bechman K.B."/>
            <person name="Herman A."/>
            <person name="Abrahante J.E."/>
            <person name="Garbe J."/>
        </authorList>
    </citation>
    <scope>NUCLEOTIDE SEQUENCE</scope>
    <source>
        <strain evidence="2">Duluth1</strain>
        <tissue evidence="2">Whole animal</tissue>
    </source>
</reference>
<dbReference type="AlphaFoldDB" id="A0A9D4FJV0"/>
<dbReference type="EMBL" id="JAIWYP010000007">
    <property type="protein sequence ID" value="KAH3798538.1"/>
    <property type="molecule type" value="Genomic_DNA"/>
</dbReference>
<organism evidence="2 3">
    <name type="scientific">Dreissena polymorpha</name>
    <name type="common">Zebra mussel</name>
    <name type="synonym">Mytilus polymorpha</name>
    <dbReference type="NCBI Taxonomy" id="45954"/>
    <lineage>
        <taxon>Eukaryota</taxon>
        <taxon>Metazoa</taxon>
        <taxon>Spiralia</taxon>
        <taxon>Lophotrochozoa</taxon>
        <taxon>Mollusca</taxon>
        <taxon>Bivalvia</taxon>
        <taxon>Autobranchia</taxon>
        <taxon>Heteroconchia</taxon>
        <taxon>Euheterodonta</taxon>
        <taxon>Imparidentia</taxon>
        <taxon>Neoheterodontei</taxon>
        <taxon>Myida</taxon>
        <taxon>Dreissenoidea</taxon>
        <taxon>Dreissenidae</taxon>
        <taxon>Dreissena</taxon>
    </lineage>
</organism>
<keyword evidence="3" id="KW-1185">Reference proteome</keyword>
<protein>
    <submittedName>
        <fullName evidence="2">Uncharacterized protein</fullName>
    </submittedName>
</protein>
<comment type="caution">
    <text evidence="2">The sequence shown here is derived from an EMBL/GenBank/DDBJ whole genome shotgun (WGS) entry which is preliminary data.</text>
</comment>
<evidence type="ECO:0000313" key="3">
    <source>
        <dbReference type="Proteomes" id="UP000828390"/>
    </source>
</evidence>
<reference evidence="2" key="1">
    <citation type="journal article" date="2019" name="bioRxiv">
        <title>The Genome of the Zebra Mussel, Dreissena polymorpha: A Resource for Invasive Species Research.</title>
        <authorList>
            <person name="McCartney M.A."/>
            <person name="Auch B."/>
            <person name="Kono T."/>
            <person name="Mallez S."/>
            <person name="Zhang Y."/>
            <person name="Obille A."/>
            <person name="Becker A."/>
            <person name="Abrahante J.E."/>
            <person name="Garbe J."/>
            <person name="Badalamenti J.P."/>
            <person name="Herman A."/>
            <person name="Mangelson H."/>
            <person name="Liachko I."/>
            <person name="Sullivan S."/>
            <person name="Sone E.D."/>
            <person name="Koren S."/>
            <person name="Silverstein K.A.T."/>
            <person name="Beckman K.B."/>
            <person name="Gohl D.M."/>
        </authorList>
    </citation>
    <scope>NUCLEOTIDE SEQUENCE</scope>
    <source>
        <strain evidence="2">Duluth1</strain>
        <tissue evidence="2">Whole animal</tissue>
    </source>
</reference>